<dbReference type="STRING" id="402880.MmarC5_0770"/>
<dbReference type="RefSeq" id="WP_011868534.1">
    <property type="nucleotide sequence ID" value="NC_009135.1"/>
</dbReference>
<protein>
    <submittedName>
        <fullName evidence="1">CRISPR-associated protein, Csh2 family</fullName>
    </submittedName>
</protein>
<dbReference type="AlphaFoldDB" id="A4FXZ6"/>
<gene>
    <name evidence="1" type="ordered locus">MmarC5_0770</name>
</gene>
<name>A4FXZ6_METM5</name>
<accession>A4FXZ6</accession>
<dbReference type="GO" id="GO:0043571">
    <property type="term" value="P:maintenance of CRISPR repeat elements"/>
    <property type="evidence" value="ECO:0007669"/>
    <property type="project" value="InterPro"/>
</dbReference>
<dbReference type="NCBIfam" id="TIGR02590">
    <property type="entry name" value="cas_Csh2"/>
    <property type="match status" value="1"/>
</dbReference>
<sequence>MSNKDVSNIITNSEILFIYDAEKTNPNGDMDNQNKPRMDWDTNTNLVSDVRLKRYIRDYFEKYLGEEIFITENAKDSKDRAKQLDSNKKQHTDLIDVRLFGAVFAEEGSNSHISGPVQFNWGYSLNEVELQESTTITSSFSSGTGVGKDYRVKYSVIAFNGAINGNAAKTSTLSEKDIVLLDEAILNSIPLCRTRSKIGQTPRLYIRVCLKDEKSYLDDLREYISLKNKKNLNNVLDVELNISNLIGYLKKNTEKISEIICWKHENLSVPEFETLTDENTYNKNVKITKLVI</sequence>
<dbReference type="Pfam" id="PF05107">
    <property type="entry name" value="Cas_Cas7"/>
    <property type="match status" value="1"/>
</dbReference>
<dbReference type="eggNOG" id="arCOG02757">
    <property type="taxonomic scope" value="Archaea"/>
</dbReference>
<evidence type="ECO:0000313" key="1">
    <source>
        <dbReference type="EMBL" id="ABO35080.1"/>
    </source>
</evidence>
<dbReference type="HOGENOM" id="CLU_071770_0_0_2"/>
<dbReference type="EMBL" id="CP000609">
    <property type="protein sequence ID" value="ABO35080.1"/>
    <property type="molecule type" value="Genomic_DNA"/>
</dbReference>
<proteinExistence type="predicted"/>
<organism evidence="1 2">
    <name type="scientific">Methanococcus maripaludis (strain C5 / ATCC BAA-1333)</name>
    <dbReference type="NCBI Taxonomy" id="402880"/>
    <lineage>
        <taxon>Archaea</taxon>
        <taxon>Methanobacteriati</taxon>
        <taxon>Methanobacteriota</taxon>
        <taxon>Methanomada group</taxon>
        <taxon>Methanococci</taxon>
        <taxon>Methanococcales</taxon>
        <taxon>Methanococcaceae</taxon>
        <taxon>Methanococcus</taxon>
    </lineage>
</organism>
<dbReference type="InterPro" id="IPR006482">
    <property type="entry name" value="Cas7_Csh2/Csh2"/>
</dbReference>
<reference evidence="1 2" key="1">
    <citation type="submission" date="2007-03" db="EMBL/GenBank/DDBJ databases">
        <title>Complete sequence of chromosome of Methanococcus maripaludis C5.</title>
        <authorList>
            <consortium name="US DOE Joint Genome Institute"/>
            <person name="Copeland A."/>
            <person name="Lucas S."/>
            <person name="Lapidus A."/>
            <person name="Barry K."/>
            <person name="Glavina del Rio T."/>
            <person name="Dalin E."/>
            <person name="Tice H."/>
            <person name="Pitluck S."/>
            <person name="Chertkov O."/>
            <person name="Brettin T."/>
            <person name="Bruce D."/>
            <person name="Han C."/>
            <person name="Detter J.C."/>
            <person name="Schmutz J."/>
            <person name="Larimer F."/>
            <person name="Land M."/>
            <person name="Hauser L."/>
            <person name="Kyrpides N."/>
            <person name="Mikhailova N."/>
            <person name="Sieprawska-Lupa M."/>
            <person name="Whitman W.B."/>
            <person name="Richardson P."/>
        </authorList>
    </citation>
    <scope>NUCLEOTIDE SEQUENCE [LARGE SCALE GENOMIC DNA]</scope>
    <source>
        <strain evidence="2">C5 / ATCC BAA-1333</strain>
    </source>
</reference>
<dbReference type="KEGG" id="mmq:MmarC5_0770"/>
<dbReference type="OrthoDB" id="42298at2157"/>
<dbReference type="Proteomes" id="UP000000253">
    <property type="component" value="Chromosome"/>
</dbReference>
<dbReference type="GeneID" id="4928598"/>
<dbReference type="InterPro" id="IPR013419">
    <property type="entry name" value="CRISPR-assoc_prot_Cas7/Csh2"/>
</dbReference>
<evidence type="ECO:0000313" key="2">
    <source>
        <dbReference type="Proteomes" id="UP000000253"/>
    </source>
</evidence>
<dbReference type="NCBIfam" id="TIGR01595">
    <property type="entry name" value="cas_CT1132"/>
    <property type="match status" value="1"/>
</dbReference>